<dbReference type="PANTHER" id="PTHR30481:SF4">
    <property type="entry name" value="SITE-SPECIFIC DNA-METHYLTRANSFERASE (ADENINE-SPECIFIC)"/>
    <property type="match status" value="1"/>
</dbReference>
<name>A0A0G1VVB9_9BACT</name>
<dbReference type="GO" id="GO:0009307">
    <property type="term" value="P:DNA restriction-modification system"/>
    <property type="evidence" value="ECO:0007669"/>
    <property type="project" value="InterPro"/>
</dbReference>
<evidence type="ECO:0000256" key="1">
    <source>
        <dbReference type="ARBA" id="ARBA00022603"/>
    </source>
</evidence>
<dbReference type="GO" id="GO:0009007">
    <property type="term" value="F:site-specific DNA-methyltransferase (adenine-specific) activity"/>
    <property type="evidence" value="ECO:0007669"/>
    <property type="project" value="UniProtKB-EC"/>
</dbReference>
<dbReference type="PRINTS" id="PR00505">
    <property type="entry name" value="D12N6MTFRASE"/>
</dbReference>
<reference evidence="4 5" key="1">
    <citation type="journal article" date="2015" name="Nature">
        <title>rRNA introns, odd ribosomes, and small enigmatic genomes across a large radiation of phyla.</title>
        <authorList>
            <person name="Brown C.T."/>
            <person name="Hug L.A."/>
            <person name="Thomas B.C."/>
            <person name="Sharon I."/>
            <person name="Castelle C.J."/>
            <person name="Singh A."/>
            <person name="Wilkins M.J."/>
            <person name="Williams K.H."/>
            <person name="Banfield J.F."/>
        </authorList>
    </citation>
    <scope>NUCLEOTIDE SEQUENCE [LARGE SCALE GENOMIC DNA]</scope>
</reference>
<evidence type="ECO:0000256" key="3">
    <source>
        <dbReference type="ARBA" id="ARBA00022691"/>
    </source>
</evidence>
<dbReference type="PIRSF" id="PIRSF000398">
    <property type="entry name" value="M_m6A_EcoRV"/>
    <property type="match status" value="1"/>
</dbReference>
<dbReference type="GO" id="GO:0043565">
    <property type="term" value="F:sequence-specific DNA binding"/>
    <property type="evidence" value="ECO:0007669"/>
    <property type="project" value="TreeGrafter"/>
</dbReference>
<gene>
    <name evidence="4" type="ORF">UY48_C0043G0005</name>
</gene>
<proteinExistence type="predicted"/>
<comment type="caution">
    <text evidence="4">The sequence shown here is derived from an EMBL/GenBank/DDBJ whole genome shotgun (WGS) entry which is preliminary data.</text>
</comment>
<accession>A0A0G1VVB9</accession>
<dbReference type="AlphaFoldDB" id="A0A0G1VVB9"/>
<keyword evidence="2 4" id="KW-0808">Transferase</keyword>
<organism evidence="4 5">
    <name type="scientific">Candidatus Gottesmanbacteria bacterium GW2011_GWB1_49_7</name>
    <dbReference type="NCBI Taxonomy" id="1618448"/>
    <lineage>
        <taxon>Bacteria</taxon>
        <taxon>Candidatus Gottesmaniibacteriota</taxon>
    </lineage>
</organism>
<dbReference type="InterPro" id="IPR012263">
    <property type="entry name" value="M_m6A_EcoRV"/>
</dbReference>
<dbReference type="Proteomes" id="UP000034588">
    <property type="component" value="Unassembled WGS sequence"/>
</dbReference>
<dbReference type="InterPro" id="IPR012327">
    <property type="entry name" value="MeTrfase_D12"/>
</dbReference>
<protein>
    <submittedName>
        <fullName evidence="4">D12 class N6 adenine-specific DNA methyltransferase</fullName>
    </submittedName>
</protein>
<keyword evidence="1 4" id="KW-0489">Methyltransferase</keyword>
<dbReference type="GO" id="GO:0006298">
    <property type="term" value="P:mismatch repair"/>
    <property type="evidence" value="ECO:0007669"/>
    <property type="project" value="TreeGrafter"/>
</dbReference>
<evidence type="ECO:0000256" key="2">
    <source>
        <dbReference type="ARBA" id="ARBA00022679"/>
    </source>
</evidence>
<dbReference type="GO" id="GO:1904047">
    <property type="term" value="F:S-adenosyl-L-methionine binding"/>
    <property type="evidence" value="ECO:0007669"/>
    <property type="project" value="TreeGrafter"/>
</dbReference>
<sequence>MTNKLRSPVWYFGGKGKMSAKIVPILERCPHKLYVEPFGGGASILLAKKPVEREGYNDIDSHLYDFFQVLSDPRKFARFYRRIAVLPYSRQLYNDCRASWKSEPDQIDRVVKWYVVARQSFSGDFGHSWSFVITESCRGMMGSPSRWLSAIDQLPAIHARLTRVQIECYDFRKIFDIYDTPDTLFYNDPPYVLSTRKAGGYANEMTEADHTDFIDRALTLKGSVVISGYNNPIYDRLTEAGWKRIDFQTACHAAGKTRTSNLQGAGSAMKNAPRTECLWIKSMAITEGLFKGHN</sequence>
<evidence type="ECO:0000313" key="5">
    <source>
        <dbReference type="Proteomes" id="UP000034588"/>
    </source>
</evidence>
<evidence type="ECO:0000313" key="4">
    <source>
        <dbReference type="EMBL" id="KKW10245.1"/>
    </source>
</evidence>
<dbReference type="InterPro" id="IPR029063">
    <property type="entry name" value="SAM-dependent_MTases_sf"/>
</dbReference>
<keyword evidence="3" id="KW-0949">S-adenosyl-L-methionine</keyword>
<dbReference type="SUPFAM" id="SSF53335">
    <property type="entry name" value="S-adenosyl-L-methionine-dependent methyltransferases"/>
    <property type="match status" value="1"/>
</dbReference>
<dbReference type="Gene3D" id="3.40.50.150">
    <property type="entry name" value="Vaccinia Virus protein VP39"/>
    <property type="match status" value="2"/>
</dbReference>
<dbReference type="Pfam" id="PF02086">
    <property type="entry name" value="MethyltransfD12"/>
    <property type="match status" value="1"/>
</dbReference>
<dbReference type="EMBL" id="LCQD01000043">
    <property type="protein sequence ID" value="KKW10245.1"/>
    <property type="molecule type" value="Genomic_DNA"/>
</dbReference>
<dbReference type="GO" id="GO:0032259">
    <property type="term" value="P:methylation"/>
    <property type="evidence" value="ECO:0007669"/>
    <property type="project" value="UniProtKB-KW"/>
</dbReference>
<dbReference type="PANTHER" id="PTHR30481">
    <property type="entry name" value="DNA ADENINE METHYLASE"/>
    <property type="match status" value="1"/>
</dbReference>